<evidence type="ECO:0000313" key="1">
    <source>
        <dbReference type="EMBL" id="QIW79947.1"/>
    </source>
</evidence>
<dbReference type="KEGG" id="bteq:G4P54_09065"/>
<dbReference type="AlphaFoldDB" id="A0A6H0WK97"/>
<proteinExistence type="predicted"/>
<evidence type="ECO:0000313" key="2">
    <source>
        <dbReference type="Proteomes" id="UP000501914"/>
    </source>
</evidence>
<organism evidence="1 2">
    <name type="scientific">Bacillus tequilensis</name>
    <dbReference type="NCBI Taxonomy" id="227866"/>
    <lineage>
        <taxon>Bacteria</taxon>
        <taxon>Bacillati</taxon>
        <taxon>Bacillota</taxon>
        <taxon>Bacilli</taxon>
        <taxon>Bacillales</taxon>
        <taxon>Bacillaceae</taxon>
        <taxon>Bacillus</taxon>
    </lineage>
</organism>
<name>A0A6H0WK97_9BACI</name>
<gene>
    <name evidence="1" type="ORF">G4P54_09065</name>
</gene>
<dbReference type="EMBL" id="CP048852">
    <property type="protein sequence ID" value="QIW79947.1"/>
    <property type="molecule type" value="Genomic_DNA"/>
</dbReference>
<dbReference type="Proteomes" id="UP000501914">
    <property type="component" value="Chromosome"/>
</dbReference>
<reference evidence="1 2" key="1">
    <citation type="submission" date="2020-02" db="EMBL/GenBank/DDBJ databases">
        <title>Genome sequencing, annotation and comparative genomic analysis of Bacillus tequilensis EA-CB0015, an effective biological control agent against Pseudocercospora fijiensis in banana plants.</title>
        <authorList>
            <person name="Cuellar-Gaviria T.Z."/>
            <person name="Ju K.-S."/>
            <person name="Villegas-Escobar V."/>
        </authorList>
    </citation>
    <scope>NUCLEOTIDE SEQUENCE [LARGE SCALE GENOMIC DNA]</scope>
    <source>
        <strain evidence="1 2">EA-CB0015</strain>
    </source>
</reference>
<dbReference type="RefSeq" id="WP_167872416.1">
    <property type="nucleotide sequence ID" value="NZ_CP048852.1"/>
</dbReference>
<sequence>MYEEYSKQSLPSRKYRELLGSAICVFNSNNAFIIENILNKDEENRFNWHELIDYNSGQLSKPIKETITKFSDTKITSCFSEVIEMRNRIIHSFRITDGDGKQTLATKHKNGKQFIITEDYLYNFIKKNEELSNLLHEFRGY</sequence>
<keyword evidence="2" id="KW-1185">Reference proteome</keyword>
<protein>
    <submittedName>
        <fullName evidence="1">Selenium binding protein</fullName>
    </submittedName>
</protein>
<accession>A0A6H0WK97</accession>